<evidence type="ECO:0000313" key="3">
    <source>
        <dbReference type="Proteomes" id="UP001168877"/>
    </source>
</evidence>
<feature type="region of interest" description="Disordered" evidence="1">
    <location>
        <begin position="110"/>
        <end position="130"/>
    </location>
</feature>
<name>A0AA39W5Z4_ACESA</name>
<dbReference type="AlphaFoldDB" id="A0AA39W5Z4"/>
<feature type="region of interest" description="Disordered" evidence="1">
    <location>
        <begin position="1"/>
        <end position="52"/>
    </location>
</feature>
<feature type="compositionally biased region" description="Basic and acidic residues" evidence="1">
    <location>
        <begin position="26"/>
        <end position="36"/>
    </location>
</feature>
<evidence type="ECO:0000313" key="2">
    <source>
        <dbReference type="EMBL" id="KAK0602486.1"/>
    </source>
</evidence>
<organism evidence="2 3">
    <name type="scientific">Acer saccharum</name>
    <name type="common">Sugar maple</name>
    <dbReference type="NCBI Taxonomy" id="4024"/>
    <lineage>
        <taxon>Eukaryota</taxon>
        <taxon>Viridiplantae</taxon>
        <taxon>Streptophyta</taxon>
        <taxon>Embryophyta</taxon>
        <taxon>Tracheophyta</taxon>
        <taxon>Spermatophyta</taxon>
        <taxon>Magnoliopsida</taxon>
        <taxon>eudicotyledons</taxon>
        <taxon>Gunneridae</taxon>
        <taxon>Pentapetalae</taxon>
        <taxon>rosids</taxon>
        <taxon>malvids</taxon>
        <taxon>Sapindales</taxon>
        <taxon>Sapindaceae</taxon>
        <taxon>Hippocastanoideae</taxon>
        <taxon>Acereae</taxon>
        <taxon>Acer</taxon>
    </lineage>
</organism>
<proteinExistence type="predicted"/>
<sequence length="246" mass="26962">MNGNAGGQSSNNSYGKNTGGGPSVWKQKDYGADGRVRGTPAQEKSGVNAKGLNMKTPLTAATNSGSRFDILNDDVDVAMMDSGGQASYKHATEVQNTEKVAFIDITNQSSTSKVPAKNPSQSSKKAVKKGKKKLQSEKVKAIWEEVAMAVAVAAEEVKAIWEVIPCSRFTRRRKRKVAYKLFAGTIMVGINMLDMFVQDSTSDIIIQRGDHDHHSSLFVQRLLPYTPQRQALIISVFSFVIPFRNY</sequence>
<dbReference type="EMBL" id="JAUESC010000003">
    <property type="protein sequence ID" value="KAK0602486.1"/>
    <property type="molecule type" value="Genomic_DNA"/>
</dbReference>
<reference evidence="2" key="1">
    <citation type="journal article" date="2022" name="Plant J.">
        <title>Strategies of tolerance reflected in two North American maple genomes.</title>
        <authorList>
            <person name="McEvoy S.L."/>
            <person name="Sezen U.U."/>
            <person name="Trouern-Trend A."/>
            <person name="McMahon S.M."/>
            <person name="Schaberg P.G."/>
            <person name="Yang J."/>
            <person name="Wegrzyn J.L."/>
            <person name="Swenson N.G."/>
        </authorList>
    </citation>
    <scope>NUCLEOTIDE SEQUENCE</scope>
    <source>
        <strain evidence="2">NS2018</strain>
    </source>
</reference>
<gene>
    <name evidence="2" type="ORF">LWI29_033935</name>
</gene>
<keyword evidence="3" id="KW-1185">Reference proteome</keyword>
<accession>A0AA39W5Z4</accession>
<evidence type="ECO:0000256" key="1">
    <source>
        <dbReference type="SAM" id="MobiDB-lite"/>
    </source>
</evidence>
<dbReference type="Proteomes" id="UP001168877">
    <property type="component" value="Unassembled WGS sequence"/>
</dbReference>
<comment type="caution">
    <text evidence="2">The sequence shown here is derived from an EMBL/GenBank/DDBJ whole genome shotgun (WGS) entry which is preliminary data.</text>
</comment>
<feature type="compositionally biased region" description="Polar residues" evidence="1">
    <location>
        <begin position="110"/>
        <end position="123"/>
    </location>
</feature>
<protein>
    <submittedName>
        <fullName evidence="2">Uncharacterized protein</fullName>
    </submittedName>
</protein>
<reference evidence="2" key="2">
    <citation type="submission" date="2023-06" db="EMBL/GenBank/DDBJ databases">
        <authorList>
            <person name="Swenson N.G."/>
            <person name="Wegrzyn J.L."/>
            <person name="Mcevoy S.L."/>
        </authorList>
    </citation>
    <scope>NUCLEOTIDE SEQUENCE</scope>
    <source>
        <strain evidence="2">NS2018</strain>
        <tissue evidence="2">Leaf</tissue>
    </source>
</reference>